<proteinExistence type="predicted"/>
<evidence type="ECO:0000313" key="1">
    <source>
        <dbReference type="EMBL" id="CUS33049.1"/>
    </source>
</evidence>
<dbReference type="STRING" id="1742972.COMA1_10949"/>
<keyword evidence="2" id="KW-1185">Reference proteome</keyword>
<sequence>MLDDLSEQPVRYSPDVRDLRQGFISELVLGFVNTLLGSIAQNQGMPSPHRDRQRS</sequence>
<reference evidence="1 2" key="1">
    <citation type="submission" date="2015-10" db="EMBL/GenBank/DDBJ databases">
        <authorList>
            <person name="Gilbert D.G."/>
        </authorList>
    </citation>
    <scope>NUCLEOTIDE SEQUENCE [LARGE SCALE GENOMIC DNA]</scope>
    <source>
        <strain evidence="1">COMA1</strain>
    </source>
</reference>
<evidence type="ECO:0000313" key="2">
    <source>
        <dbReference type="Proteomes" id="UP000199032"/>
    </source>
</evidence>
<protein>
    <submittedName>
        <fullName evidence="1">Uncharacterized protein</fullName>
    </submittedName>
</protein>
<dbReference type="AlphaFoldDB" id="A0A0S4L8G8"/>
<dbReference type="EMBL" id="CZQA01000001">
    <property type="protein sequence ID" value="CUS33049.1"/>
    <property type="molecule type" value="Genomic_DNA"/>
</dbReference>
<gene>
    <name evidence="1" type="ORF">COMA1_10949</name>
</gene>
<dbReference type="Proteomes" id="UP000199032">
    <property type="component" value="Unassembled WGS sequence"/>
</dbReference>
<name>A0A0S4L8G8_9BACT</name>
<accession>A0A0S4L8G8</accession>
<organism evidence="1 2">
    <name type="scientific">Candidatus Nitrospira nitrosa</name>
    <dbReference type="NCBI Taxonomy" id="1742972"/>
    <lineage>
        <taxon>Bacteria</taxon>
        <taxon>Pseudomonadati</taxon>
        <taxon>Nitrospirota</taxon>
        <taxon>Nitrospiria</taxon>
        <taxon>Nitrospirales</taxon>
        <taxon>Nitrospiraceae</taxon>
        <taxon>Nitrospira</taxon>
    </lineage>
</organism>